<keyword evidence="10" id="KW-1185">Reference proteome</keyword>
<dbReference type="PROSITE" id="PS00108">
    <property type="entry name" value="PROTEIN_KINASE_ST"/>
    <property type="match status" value="1"/>
</dbReference>
<protein>
    <recommendedName>
        <fullName evidence="8">Protein kinase domain-containing protein</fullName>
    </recommendedName>
</protein>
<feature type="region of interest" description="Disordered" evidence="7">
    <location>
        <begin position="1"/>
        <end position="155"/>
    </location>
</feature>
<keyword evidence="1" id="KW-0723">Serine/threonine-protein kinase</keyword>
<dbReference type="Proteomes" id="UP000650467">
    <property type="component" value="Unassembled WGS sequence"/>
</dbReference>
<accession>A0A835TFC9</accession>
<dbReference type="InterPro" id="IPR051681">
    <property type="entry name" value="Ser/Thr_Kinases-Pseudokinases"/>
</dbReference>
<dbReference type="GO" id="GO:0004674">
    <property type="term" value="F:protein serine/threonine kinase activity"/>
    <property type="evidence" value="ECO:0007669"/>
    <property type="project" value="UniProtKB-KW"/>
</dbReference>
<dbReference type="GO" id="GO:0005524">
    <property type="term" value="F:ATP binding"/>
    <property type="evidence" value="ECO:0007669"/>
    <property type="project" value="UniProtKB-UniRule"/>
</dbReference>
<feature type="compositionally biased region" description="Pro residues" evidence="7">
    <location>
        <begin position="654"/>
        <end position="689"/>
    </location>
</feature>
<feature type="domain" description="Protein kinase" evidence="8">
    <location>
        <begin position="261"/>
        <end position="579"/>
    </location>
</feature>
<sequence length="746" mass="73840">MGGCLSGPKDSGGGAVAPPASGPQSKEQAKLAQSGAAAQTNQVGGPAAGGSAGSGTTGARDNGSSQAPSGGAPAGGGGPGPAPGAPAAAAATAATGSPTSQGRESTDVDDAAERKLAEGGTLLQPPVIPDETAPAGPGAAAAAGAGGVSGAAASNASTVAPPATASAASTVPAPAGSAAVTASLSTAAGQPPPPGAGMGAGAINTGGMGVPGSDAGSYMTMGGGQLPADGSGTNPATGGGGGVQPSGGFQCMAASLLAKEVAQLSWVGHGGYGAVYKGVWQGANVAVKFTVADYMDFAGASAHEAVLSKMLSHPNVVQTFASRVALLDEAFLRSVFDGETNFPSRELPVDSFRSGEGFGSPYGVNTSMKFKDVLTHIGARPGHYITQMIMEYCDRGSLHQAIAKGLFKSSSKWNNKIALRALLRTAREIAQGMSHLHACRVVHGDLKPGNVLLMSSRADRRGFTAKVSDFGLSTYCMASHTSVTRWSTVSYMAPEAFEGHLTMGSDTFSFGVLLWEMYTGLQPYSGLQAAQIVMGVQAGQLSLEWPADSDGRIMELVESCIARNPAARPTFLQLIHQLTQLEALIRLEAPATEGGASETRVPLISPPSGTAPGATTPGGGPAAGVSTASTLSLSSPASKAAAAASAPSNGAGTPPRPPAPAAAAAAPPPPPPPEPELPMLTPPPLPPGEEPALPMLVPPPIPPGEEAPFAMLMPPPLPPEEEAELMAAAAARAAATAAAEDVKVQI</sequence>
<feature type="compositionally biased region" description="Gly residues" evidence="7">
    <location>
        <begin position="1"/>
        <end position="15"/>
    </location>
</feature>
<feature type="region of interest" description="Disordered" evidence="7">
    <location>
        <begin position="642"/>
        <end position="717"/>
    </location>
</feature>
<keyword evidence="2" id="KW-0808">Transferase</keyword>
<feature type="compositionally biased region" description="Low complexity" evidence="7">
    <location>
        <begin position="57"/>
        <end position="71"/>
    </location>
</feature>
<proteinExistence type="predicted"/>
<feature type="compositionally biased region" description="Low complexity" evidence="7">
    <location>
        <begin position="642"/>
        <end position="653"/>
    </location>
</feature>
<evidence type="ECO:0000259" key="8">
    <source>
        <dbReference type="PROSITE" id="PS50011"/>
    </source>
</evidence>
<organism evidence="9 10">
    <name type="scientific">Chlamydomonas incerta</name>
    <dbReference type="NCBI Taxonomy" id="51695"/>
    <lineage>
        <taxon>Eukaryota</taxon>
        <taxon>Viridiplantae</taxon>
        <taxon>Chlorophyta</taxon>
        <taxon>core chlorophytes</taxon>
        <taxon>Chlorophyceae</taxon>
        <taxon>CS clade</taxon>
        <taxon>Chlamydomonadales</taxon>
        <taxon>Chlamydomonadaceae</taxon>
        <taxon>Chlamydomonas</taxon>
    </lineage>
</organism>
<evidence type="ECO:0000313" key="9">
    <source>
        <dbReference type="EMBL" id="KAG2442697.1"/>
    </source>
</evidence>
<dbReference type="AlphaFoldDB" id="A0A835TFC9"/>
<dbReference type="PROSITE" id="PS00107">
    <property type="entry name" value="PROTEIN_KINASE_ATP"/>
    <property type="match status" value="1"/>
</dbReference>
<name>A0A835TFC9_CHLIN</name>
<dbReference type="EMBL" id="JAEHOC010000004">
    <property type="protein sequence ID" value="KAG2442697.1"/>
    <property type="molecule type" value="Genomic_DNA"/>
</dbReference>
<keyword evidence="5 6" id="KW-0067">ATP-binding</keyword>
<dbReference type="OrthoDB" id="1711006at2759"/>
<dbReference type="InterPro" id="IPR001245">
    <property type="entry name" value="Ser-Thr/Tyr_kinase_cat_dom"/>
</dbReference>
<feature type="binding site" evidence="6">
    <location>
        <position position="288"/>
    </location>
    <ligand>
        <name>ATP</name>
        <dbReference type="ChEBI" id="CHEBI:30616"/>
    </ligand>
</feature>
<feature type="compositionally biased region" description="Low complexity" evidence="7">
    <location>
        <begin position="133"/>
        <end position="143"/>
    </location>
</feature>
<keyword evidence="3 6" id="KW-0547">Nucleotide-binding</keyword>
<dbReference type="SMART" id="SM00220">
    <property type="entry name" value="S_TKc"/>
    <property type="match status" value="1"/>
</dbReference>
<feature type="compositionally biased region" description="Low complexity" evidence="7">
    <location>
        <begin position="606"/>
        <end position="615"/>
    </location>
</feature>
<dbReference type="Gene3D" id="3.30.200.20">
    <property type="entry name" value="Phosphorylase Kinase, domain 1"/>
    <property type="match status" value="1"/>
</dbReference>
<feature type="compositionally biased region" description="Low complexity" evidence="7">
    <location>
        <begin position="85"/>
        <end position="102"/>
    </location>
</feature>
<feature type="compositionally biased region" description="Low complexity" evidence="7">
    <location>
        <begin position="16"/>
        <end position="25"/>
    </location>
</feature>
<feature type="compositionally biased region" description="Pro residues" evidence="7">
    <location>
        <begin position="696"/>
        <end position="705"/>
    </location>
</feature>
<dbReference type="Gene3D" id="1.10.510.10">
    <property type="entry name" value="Transferase(Phosphotransferase) domain 1"/>
    <property type="match status" value="1"/>
</dbReference>
<gene>
    <name evidence="9" type="ORF">HXX76_002780</name>
</gene>
<evidence type="ECO:0000256" key="7">
    <source>
        <dbReference type="SAM" id="MobiDB-lite"/>
    </source>
</evidence>
<evidence type="ECO:0000256" key="5">
    <source>
        <dbReference type="ARBA" id="ARBA00022840"/>
    </source>
</evidence>
<dbReference type="PANTHER" id="PTHR44329:SF214">
    <property type="entry name" value="PROTEIN KINASE DOMAIN-CONTAINING PROTEIN"/>
    <property type="match status" value="1"/>
</dbReference>
<feature type="compositionally biased region" description="Gly residues" evidence="7">
    <location>
        <begin position="46"/>
        <end position="56"/>
    </location>
</feature>
<evidence type="ECO:0000256" key="6">
    <source>
        <dbReference type="PROSITE-ProRule" id="PRU10141"/>
    </source>
</evidence>
<evidence type="ECO:0000313" key="10">
    <source>
        <dbReference type="Proteomes" id="UP000650467"/>
    </source>
</evidence>
<dbReference type="PANTHER" id="PTHR44329">
    <property type="entry name" value="SERINE/THREONINE-PROTEIN KINASE TNNI3K-RELATED"/>
    <property type="match status" value="1"/>
</dbReference>
<evidence type="ECO:0000256" key="2">
    <source>
        <dbReference type="ARBA" id="ARBA00022679"/>
    </source>
</evidence>
<comment type="caution">
    <text evidence="9">The sequence shown here is derived from an EMBL/GenBank/DDBJ whole genome shotgun (WGS) entry which is preliminary data.</text>
</comment>
<evidence type="ECO:0000256" key="4">
    <source>
        <dbReference type="ARBA" id="ARBA00022777"/>
    </source>
</evidence>
<reference evidence="9" key="1">
    <citation type="journal article" date="2020" name="bioRxiv">
        <title>Comparative genomics of Chlamydomonas.</title>
        <authorList>
            <person name="Craig R.J."/>
            <person name="Hasan A.R."/>
            <person name="Ness R.W."/>
            <person name="Keightley P.D."/>
        </authorList>
    </citation>
    <scope>NUCLEOTIDE SEQUENCE</scope>
    <source>
        <strain evidence="9">SAG 7.73</strain>
    </source>
</reference>
<dbReference type="InterPro" id="IPR008271">
    <property type="entry name" value="Ser/Thr_kinase_AS"/>
</dbReference>
<evidence type="ECO:0000256" key="1">
    <source>
        <dbReference type="ARBA" id="ARBA00022527"/>
    </source>
</evidence>
<dbReference type="SUPFAM" id="SSF56112">
    <property type="entry name" value="Protein kinase-like (PK-like)"/>
    <property type="match status" value="1"/>
</dbReference>
<dbReference type="InterPro" id="IPR000719">
    <property type="entry name" value="Prot_kinase_dom"/>
</dbReference>
<keyword evidence="4" id="KW-0418">Kinase</keyword>
<dbReference type="Pfam" id="PF07714">
    <property type="entry name" value="PK_Tyr_Ser-Thr"/>
    <property type="match status" value="1"/>
</dbReference>
<dbReference type="InterPro" id="IPR011009">
    <property type="entry name" value="Kinase-like_dom_sf"/>
</dbReference>
<dbReference type="PROSITE" id="PS50011">
    <property type="entry name" value="PROTEIN_KINASE_DOM"/>
    <property type="match status" value="1"/>
</dbReference>
<evidence type="ECO:0000256" key="3">
    <source>
        <dbReference type="ARBA" id="ARBA00022741"/>
    </source>
</evidence>
<feature type="region of interest" description="Disordered" evidence="7">
    <location>
        <begin position="593"/>
        <end position="630"/>
    </location>
</feature>
<dbReference type="InterPro" id="IPR017441">
    <property type="entry name" value="Protein_kinase_ATP_BS"/>
</dbReference>